<name>A0A6C0M1S5_9ZZZZ</name>
<evidence type="ECO:0000313" key="1">
    <source>
        <dbReference type="EMBL" id="QHU35462.1"/>
    </source>
</evidence>
<reference evidence="1" key="1">
    <citation type="journal article" date="2020" name="Nature">
        <title>Giant virus diversity and host interactions through global metagenomics.</title>
        <authorList>
            <person name="Schulz F."/>
            <person name="Roux S."/>
            <person name="Paez-Espino D."/>
            <person name="Jungbluth S."/>
            <person name="Walsh D.A."/>
            <person name="Denef V.J."/>
            <person name="McMahon K.D."/>
            <person name="Konstantinidis K.T."/>
            <person name="Eloe-Fadrosh E.A."/>
            <person name="Kyrpides N.C."/>
            <person name="Woyke T."/>
        </authorList>
    </citation>
    <scope>NUCLEOTIDE SEQUENCE</scope>
    <source>
        <strain evidence="1">GVMAG-S-1029409-49</strain>
    </source>
</reference>
<sequence length="103" mass="12166">MERVRIVDKTHKFYGRIGVVFHETPTSYRVRILRERLPLNERFVYVKGRVWGVKYPHYTILVSKKKVVKVKGKSRISIDDKGDTLKLLTKFGGKTRAYMNRVL</sequence>
<protein>
    <submittedName>
        <fullName evidence="1">Uncharacterized protein</fullName>
    </submittedName>
</protein>
<organism evidence="1">
    <name type="scientific">viral metagenome</name>
    <dbReference type="NCBI Taxonomy" id="1070528"/>
    <lineage>
        <taxon>unclassified sequences</taxon>
        <taxon>metagenomes</taxon>
        <taxon>organismal metagenomes</taxon>
    </lineage>
</organism>
<dbReference type="AlphaFoldDB" id="A0A6C0M1S5"/>
<proteinExistence type="predicted"/>
<accession>A0A6C0M1S5</accession>
<dbReference type="EMBL" id="MN740609">
    <property type="protein sequence ID" value="QHU35462.1"/>
    <property type="molecule type" value="Genomic_DNA"/>
</dbReference>